<feature type="region of interest" description="Disordered" evidence="1">
    <location>
        <begin position="71"/>
        <end position="90"/>
    </location>
</feature>
<dbReference type="EMBL" id="WOGT01000015">
    <property type="protein sequence ID" value="MUN56088.1"/>
    <property type="molecule type" value="Genomic_DNA"/>
</dbReference>
<keyword evidence="2" id="KW-1133">Transmembrane helix</keyword>
<feature type="transmembrane region" description="Helical" evidence="2">
    <location>
        <begin position="12"/>
        <end position="28"/>
    </location>
</feature>
<feature type="transmembrane region" description="Helical" evidence="2">
    <location>
        <begin position="40"/>
        <end position="61"/>
    </location>
</feature>
<keyword evidence="2" id="KW-0472">Membrane</keyword>
<evidence type="ECO:0000256" key="1">
    <source>
        <dbReference type="SAM" id="MobiDB-lite"/>
    </source>
</evidence>
<comment type="caution">
    <text evidence="3">The sequence shown here is derived from an EMBL/GenBank/DDBJ whole genome shotgun (WGS) entry which is preliminary data.</text>
</comment>
<reference evidence="3 4" key="1">
    <citation type="submission" date="2019-12" db="EMBL/GenBank/DDBJ databases">
        <authorList>
            <person name="Li J."/>
            <person name="Shi Y."/>
            <person name="Xu G."/>
            <person name="Xiao D."/>
            <person name="Ran X."/>
        </authorList>
    </citation>
    <scope>NUCLEOTIDE SEQUENCE [LARGE SCALE GENOMIC DNA]</scope>
    <source>
        <strain evidence="3 4">JCM 15915</strain>
    </source>
</reference>
<dbReference type="RefSeq" id="WP_156265597.1">
    <property type="nucleotide sequence ID" value="NZ_CP197643.1"/>
</dbReference>
<feature type="compositionally biased region" description="Basic and acidic residues" evidence="1">
    <location>
        <begin position="78"/>
        <end position="90"/>
    </location>
</feature>
<accession>A0A7M4BQ86</accession>
<protein>
    <submittedName>
        <fullName evidence="3">Uncharacterized protein</fullName>
    </submittedName>
</protein>
<gene>
    <name evidence="3" type="ORF">GMA10_12865</name>
</gene>
<name>A0A7M4BQ86_9MICC</name>
<keyword evidence="2" id="KW-0812">Transmembrane</keyword>
<dbReference type="Proteomes" id="UP000462152">
    <property type="component" value="Unassembled WGS sequence"/>
</dbReference>
<evidence type="ECO:0000256" key="2">
    <source>
        <dbReference type="SAM" id="Phobius"/>
    </source>
</evidence>
<proteinExistence type="predicted"/>
<sequence length="90" mass="9913">MPTPWLRARRYIIGAIFVAGAAFFVWAIPSDGTVGHFADWTIGFFLVWAVFFVIAGIYAAAKPTRAEKEEAGQLEAIEGSHDSDRPQLSK</sequence>
<evidence type="ECO:0000313" key="4">
    <source>
        <dbReference type="Proteomes" id="UP000462152"/>
    </source>
</evidence>
<organism evidence="3 4">
    <name type="scientific">Rothia koreensis</name>
    <dbReference type="NCBI Taxonomy" id="592378"/>
    <lineage>
        <taxon>Bacteria</taxon>
        <taxon>Bacillati</taxon>
        <taxon>Actinomycetota</taxon>
        <taxon>Actinomycetes</taxon>
        <taxon>Micrococcales</taxon>
        <taxon>Micrococcaceae</taxon>
        <taxon>Rothia</taxon>
    </lineage>
</organism>
<dbReference type="AlphaFoldDB" id="A0A7M4BQ86"/>
<dbReference type="OrthoDB" id="4879517at2"/>
<keyword evidence="4" id="KW-1185">Reference proteome</keyword>
<evidence type="ECO:0000313" key="3">
    <source>
        <dbReference type="EMBL" id="MUN56088.1"/>
    </source>
</evidence>